<evidence type="ECO:0000256" key="1">
    <source>
        <dbReference type="SAM" id="Coils"/>
    </source>
</evidence>
<feature type="domain" description="Hook C-terminal" evidence="2">
    <location>
        <begin position="1"/>
        <end position="92"/>
    </location>
</feature>
<evidence type="ECO:0000313" key="3">
    <source>
        <dbReference type="EMBL" id="GFN86479.1"/>
    </source>
</evidence>
<name>A0AAV3YTG4_9GAST</name>
<dbReference type="GO" id="GO:0051959">
    <property type="term" value="F:dynein light intermediate chain binding"/>
    <property type="evidence" value="ECO:0007669"/>
    <property type="project" value="TreeGrafter"/>
</dbReference>
<keyword evidence="1" id="KW-0175">Coiled coil</keyword>
<protein>
    <submittedName>
        <fullName evidence="3">Hook-like protein 3</fullName>
    </submittedName>
</protein>
<reference evidence="3 4" key="1">
    <citation type="journal article" date="2021" name="Elife">
        <title>Chloroplast acquisition without the gene transfer in kleptoplastic sea slugs, Plakobranchus ocellatus.</title>
        <authorList>
            <person name="Maeda T."/>
            <person name="Takahashi S."/>
            <person name="Yoshida T."/>
            <person name="Shimamura S."/>
            <person name="Takaki Y."/>
            <person name="Nagai Y."/>
            <person name="Toyoda A."/>
            <person name="Suzuki Y."/>
            <person name="Arimoto A."/>
            <person name="Ishii H."/>
            <person name="Satoh N."/>
            <person name="Nishiyama T."/>
            <person name="Hasebe M."/>
            <person name="Maruyama T."/>
            <person name="Minagawa J."/>
            <person name="Obokata J."/>
            <person name="Shigenobu S."/>
        </authorList>
    </citation>
    <scope>NUCLEOTIDE SEQUENCE [LARGE SCALE GENOMIC DNA]</scope>
</reference>
<gene>
    <name evidence="3" type="ORF">PoB_001298500</name>
</gene>
<dbReference type="PANTHER" id="PTHR18947:SF39">
    <property type="entry name" value="PROTEIN HOOK"/>
    <property type="match status" value="1"/>
</dbReference>
<sequence length="108" mass="13067">KDDFRIKYEVLSKDFTDLKEKNSELNKLASESRAMKDELDILRHTSEQLAKSESTIELYKKKLEDLSDLRGQMKMLEEKNTKYMQQQIEMEEVVIFYHNSFIFVFLWF</sequence>
<dbReference type="PANTHER" id="PTHR18947">
    <property type="entry name" value="HOOK PROTEINS"/>
    <property type="match status" value="1"/>
</dbReference>
<dbReference type="Pfam" id="PF05622">
    <property type="entry name" value="HOOK"/>
    <property type="match status" value="1"/>
</dbReference>
<dbReference type="Proteomes" id="UP000735302">
    <property type="component" value="Unassembled WGS sequence"/>
</dbReference>
<dbReference type="GO" id="GO:0008017">
    <property type="term" value="F:microtubule binding"/>
    <property type="evidence" value="ECO:0007669"/>
    <property type="project" value="InterPro"/>
</dbReference>
<dbReference type="AlphaFoldDB" id="A0AAV3YTG4"/>
<dbReference type="GO" id="GO:0030705">
    <property type="term" value="P:cytoskeleton-dependent intracellular transport"/>
    <property type="evidence" value="ECO:0007669"/>
    <property type="project" value="TreeGrafter"/>
</dbReference>
<dbReference type="InterPro" id="IPR008636">
    <property type="entry name" value="Hook_C"/>
</dbReference>
<proteinExistence type="predicted"/>
<comment type="caution">
    <text evidence="3">The sequence shown here is derived from an EMBL/GenBank/DDBJ whole genome shotgun (WGS) entry which is preliminary data.</text>
</comment>
<organism evidence="3 4">
    <name type="scientific">Plakobranchus ocellatus</name>
    <dbReference type="NCBI Taxonomy" id="259542"/>
    <lineage>
        <taxon>Eukaryota</taxon>
        <taxon>Metazoa</taxon>
        <taxon>Spiralia</taxon>
        <taxon>Lophotrochozoa</taxon>
        <taxon>Mollusca</taxon>
        <taxon>Gastropoda</taxon>
        <taxon>Heterobranchia</taxon>
        <taxon>Euthyneura</taxon>
        <taxon>Panpulmonata</taxon>
        <taxon>Sacoglossa</taxon>
        <taxon>Placobranchoidea</taxon>
        <taxon>Plakobranchidae</taxon>
        <taxon>Plakobranchus</taxon>
    </lineage>
</organism>
<accession>A0AAV3YTG4</accession>
<dbReference type="GO" id="GO:0005737">
    <property type="term" value="C:cytoplasm"/>
    <property type="evidence" value="ECO:0007669"/>
    <property type="project" value="TreeGrafter"/>
</dbReference>
<evidence type="ECO:0000313" key="4">
    <source>
        <dbReference type="Proteomes" id="UP000735302"/>
    </source>
</evidence>
<feature type="coiled-coil region" evidence="1">
    <location>
        <begin position="8"/>
        <end position="86"/>
    </location>
</feature>
<evidence type="ECO:0000259" key="2">
    <source>
        <dbReference type="Pfam" id="PF05622"/>
    </source>
</evidence>
<dbReference type="EMBL" id="BLXT01001522">
    <property type="protein sequence ID" value="GFN86479.1"/>
    <property type="molecule type" value="Genomic_DNA"/>
</dbReference>
<feature type="non-terminal residue" evidence="3">
    <location>
        <position position="1"/>
    </location>
</feature>
<dbReference type="GO" id="GO:0031122">
    <property type="term" value="P:cytoplasmic microtubule organization"/>
    <property type="evidence" value="ECO:0007669"/>
    <property type="project" value="InterPro"/>
</dbReference>
<dbReference type="GO" id="GO:0005813">
    <property type="term" value="C:centrosome"/>
    <property type="evidence" value="ECO:0007669"/>
    <property type="project" value="TreeGrafter"/>
</dbReference>
<keyword evidence="4" id="KW-1185">Reference proteome</keyword>